<sequence length="187" mass="21218">MFLLFSEAYPNNNYNKLDEKLVPAAVQPIPPPPTYDYSKEIDVLVEFNLEKTKKRKGCEDNEANNKVFVCKNRLSEHFCSAFKSMCLFPTGDSAIHSVALIHTLHYLRHFIGGGNMRANLRFAANFLETGLAQTFVDRQEINRMIFKIGGLLSLFPSEDDLAELLLSAEGGPIIERMLQLKKESVYQ</sequence>
<accession>A0A915MJN3</accession>
<proteinExistence type="predicted"/>
<protein>
    <submittedName>
        <fullName evidence="2">Uncharacterized protein</fullName>
    </submittedName>
</protein>
<reference evidence="2" key="1">
    <citation type="submission" date="2022-11" db="UniProtKB">
        <authorList>
            <consortium name="WormBaseParasite"/>
        </authorList>
    </citation>
    <scope>IDENTIFICATION</scope>
</reference>
<dbReference type="WBParaSite" id="scaffold41938_cov336.g23931">
    <property type="protein sequence ID" value="scaffold41938_cov336.g23931"/>
    <property type="gene ID" value="scaffold41938_cov336.g23931"/>
</dbReference>
<keyword evidence="1" id="KW-1185">Reference proteome</keyword>
<evidence type="ECO:0000313" key="1">
    <source>
        <dbReference type="Proteomes" id="UP000887561"/>
    </source>
</evidence>
<name>A0A915MJN3_MELJA</name>
<dbReference type="AlphaFoldDB" id="A0A915MJN3"/>
<dbReference type="Proteomes" id="UP000887561">
    <property type="component" value="Unplaced"/>
</dbReference>
<organism evidence="1 2">
    <name type="scientific">Meloidogyne javanica</name>
    <name type="common">Root-knot nematode worm</name>
    <dbReference type="NCBI Taxonomy" id="6303"/>
    <lineage>
        <taxon>Eukaryota</taxon>
        <taxon>Metazoa</taxon>
        <taxon>Ecdysozoa</taxon>
        <taxon>Nematoda</taxon>
        <taxon>Chromadorea</taxon>
        <taxon>Rhabditida</taxon>
        <taxon>Tylenchina</taxon>
        <taxon>Tylenchomorpha</taxon>
        <taxon>Tylenchoidea</taxon>
        <taxon>Meloidogynidae</taxon>
        <taxon>Meloidogyninae</taxon>
        <taxon>Meloidogyne</taxon>
        <taxon>Meloidogyne incognita group</taxon>
    </lineage>
</organism>
<evidence type="ECO:0000313" key="2">
    <source>
        <dbReference type="WBParaSite" id="scaffold41938_cov336.g23931"/>
    </source>
</evidence>